<evidence type="ECO:0000256" key="2">
    <source>
        <dbReference type="SAM" id="MobiDB-lite"/>
    </source>
</evidence>
<dbReference type="Pfam" id="PF03963">
    <property type="entry name" value="FlgD"/>
    <property type="match status" value="1"/>
</dbReference>
<gene>
    <name evidence="3" type="ORF">SDC9_127619</name>
</gene>
<accession>A0A645CUJ7</accession>
<dbReference type="GO" id="GO:0044781">
    <property type="term" value="P:bacterial-type flagellum organization"/>
    <property type="evidence" value="ECO:0007669"/>
    <property type="project" value="UniProtKB-KW"/>
</dbReference>
<name>A0A645CUJ7_9ZZZZ</name>
<comment type="caution">
    <text evidence="3">The sequence shown here is derived from an EMBL/GenBank/DDBJ whole genome shotgun (WGS) entry which is preliminary data.</text>
</comment>
<organism evidence="3">
    <name type="scientific">bioreactor metagenome</name>
    <dbReference type="NCBI Taxonomy" id="1076179"/>
    <lineage>
        <taxon>unclassified sequences</taxon>
        <taxon>metagenomes</taxon>
        <taxon>ecological metagenomes</taxon>
    </lineage>
</organism>
<dbReference type="EMBL" id="VSSQ01030152">
    <property type="protein sequence ID" value="MPM80571.1"/>
    <property type="molecule type" value="Genomic_DNA"/>
</dbReference>
<feature type="region of interest" description="Disordered" evidence="2">
    <location>
        <begin position="1"/>
        <end position="25"/>
    </location>
</feature>
<proteinExistence type="predicted"/>
<feature type="compositionally biased region" description="Polar residues" evidence="2">
    <location>
        <begin position="1"/>
        <end position="13"/>
    </location>
</feature>
<sequence length="207" mass="22894">MEVSTKNATNLQKTTDRGTPIVKPGEEMNKNSFLKILAAEMSNQDPTKPQDTTAYITQLSQFASLEQMANLNTTMRLSGAQNLNGKFVALDVRNSSGIQEAGVVRAVFKRSNEIFITVEDGNGNIKDYSYDQVTDILDISDGIQENLNFINASSIIGKTVEIPDKEKKIQGIVKEVYKGKEGIMVKVDVDGQVKDYPYSYIVSIKQT</sequence>
<dbReference type="AlphaFoldDB" id="A0A645CUJ7"/>
<evidence type="ECO:0000256" key="1">
    <source>
        <dbReference type="ARBA" id="ARBA00022795"/>
    </source>
</evidence>
<protein>
    <recommendedName>
        <fullName evidence="4">Basal-body rod modification protein FlgD</fullName>
    </recommendedName>
</protein>
<evidence type="ECO:0000313" key="3">
    <source>
        <dbReference type="EMBL" id="MPM80571.1"/>
    </source>
</evidence>
<dbReference type="InterPro" id="IPR005648">
    <property type="entry name" value="FlgD"/>
</dbReference>
<keyword evidence="1" id="KW-1005">Bacterial flagellum biogenesis</keyword>
<reference evidence="3" key="1">
    <citation type="submission" date="2019-08" db="EMBL/GenBank/DDBJ databases">
        <authorList>
            <person name="Kucharzyk K."/>
            <person name="Murdoch R.W."/>
            <person name="Higgins S."/>
            <person name="Loffler F."/>
        </authorList>
    </citation>
    <scope>NUCLEOTIDE SEQUENCE</scope>
</reference>
<evidence type="ECO:0008006" key="4">
    <source>
        <dbReference type="Google" id="ProtNLM"/>
    </source>
</evidence>